<organism evidence="2 3">
    <name type="scientific">Salmonella enterica subsp. arizonae</name>
    <dbReference type="NCBI Taxonomy" id="59203"/>
    <lineage>
        <taxon>Bacteria</taxon>
        <taxon>Pseudomonadati</taxon>
        <taxon>Pseudomonadota</taxon>
        <taxon>Gammaproteobacteria</taxon>
        <taxon>Enterobacterales</taxon>
        <taxon>Enterobacteriaceae</taxon>
        <taxon>Salmonella</taxon>
    </lineage>
</organism>
<accession>A0A379T4J2</accession>
<keyword evidence="2" id="KW-0378">Hydrolase</keyword>
<proteinExistence type="predicted"/>
<feature type="domain" description="Amidohydrolase 3" evidence="1">
    <location>
        <begin position="10"/>
        <end position="73"/>
    </location>
</feature>
<dbReference type="PANTHER" id="PTHR32027">
    <property type="entry name" value="CYTOSINE DEAMINASE"/>
    <property type="match status" value="1"/>
</dbReference>
<dbReference type="Gene3D" id="2.30.40.10">
    <property type="entry name" value="Urease, subunit C, domain 1"/>
    <property type="match status" value="1"/>
</dbReference>
<dbReference type="InterPro" id="IPR013108">
    <property type="entry name" value="Amidohydro_3"/>
</dbReference>
<dbReference type="Gene3D" id="3.20.20.140">
    <property type="entry name" value="Metal-dependent hydrolases"/>
    <property type="match status" value="1"/>
</dbReference>
<evidence type="ECO:0000313" key="3">
    <source>
        <dbReference type="Proteomes" id="UP000254741"/>
    </source>
</evidence>
<reference evidence="2 3" key="1">
    <citation type="submission" date="2018-06" db="EMBL/GenBank/DDBJ databases">
        <authorList>
            <consortium name="Pathogen Informatics"/>
            <person name="Doyle S."/>
        </authorList>
    </citation>
    <scope>NUCLEOTIDE SEQUENCE [LARGE SCALE GENOMIC DNA]</scope>
    <source>
        <strain evidence="2 3">NCTC8297</strain>
    </source>
</reference>
<dbReference type="GO" id="GO:0035888">
    <property type="term" value="F:isoguanine deaminase activity"/>
    <property type="evidence" value="ECO:0007669"/>
    <property type="project" value="TreeGrafter"/>
</dbReference>
<dbReference type="EMBL" id="UGXG01000002">
    <property type="protein sequence ID" value="SUG45548.1"/>
    <property type="molecule type" value="Genomic_DNA"/>
</dbReference>
<dbReference type="InterPro" id="IPR032466">
    <property type="entry name" value="Metal_Hydrolase"/>
</dbReference>
<dbReference type="EC" id="3.5.4.1" evidence="2"/>
<gene>
    <name evidence="2" type="primary">codA_1</name>
    <name evidence="2" type="ORF">NCTC8297_00726</name>
</gene>
<dbReference type="Proteomes" id="UP000254741">
    <property type="component" value="Unassembled WGS sequence"/>
</dbReference>
<evidence type="ECO:0000259" key="1">
    <source>
        <dbReference type="Pfam" id="PF07969"/>
    </source>
</evidence>
<name>A0A379T4J2_SALER</name>
<evidence type="ECO:0000313" key="2">
    <source>
        <dbReference type="EMBL" id="SUG45548.1"/>
    </source>
</evidence>
<dbReference type="GO" id="GO:0004131">
    <property type="term" value="F:cytosine deaminase activity"/>
    <property type="evidence" value="ECO:0007669"/>
    <property type="project" value="UniProtKB-EC"/>
</dbReference>
<dbReference type="SUPFAM" id="SSF51556">
    <property type="entry name" value="Metallo-dependent hydrolases"/>
    <property type="match status" value="1"/>
</dbReference>
<dbReference type="GO" id="GO:0006209">
    <property type="term" value="P:cytosine catabolic process"/>
    <property type="evidence" value="ECO:0007669"/>
    <property type="project" value="TreeGrafter"/>
</dbReference>
<dbReference type="InterPro" id="IPR052349">
    <property type="entry name" value="Metallo-hydrolase_Enzymes"/>
</dbReference>
<dbReference type="PANTHER" id="PTHR32027:SF0">
    <property type="entry name" value="CYTOSINE DEAMINASE"/>
    <property type="match status" value="1"/>
</dbReference>
<sequence>MMTFSIRGIRLGTANMLQVLHMGLHVCQLMGYGQINDGLNLITTHSAKTLHLQDYGLSVGNSANLVILPAENGFDARFVARRLPVTRFATGGLLPRRCQARQRCT</sequence>
<dbReference type="AlphaFoldDB" id="A0A379T4J2"/>
<dbReference type="Pfam" id="PF07969">
    <property type="entry name" value="Amidohydro_3"/>
    <property type="match status" value="1"/>
</dbReference>
<protein>
    <submittedName>
        <fullName evidence="2">Cytosine deaminase</fullName>
        <ecNumber evidence="2">3.5.4.1</ecNumber>
    </submittedName>
</protein>
<dbReference type="InterPro" id="IPR011059">
    <property type="entry name" value="Metal-dep_hydrolase_composite"/>
</dbReference>